<dbReference type="NCBIfam" id="NF006367">
    <property type="entry name" value="PRK08591.1"/>
    <property type="match status" value="1"/>
</dbReference>
<dbReference type="InterPro" id="IPR011761">
    <property type="entry name" value="ATP-grasp"/>
</dbReference>
<dbReference type="InterPro" id="IPR005481">
    <property type="entry name" value="BC-like_N"/>
</dbReference>
<dbReference type="EC" id="6.3.4.14" evidence="2"/>
<evidence type="ECO:0000256" key="6">
    <source>
        <dbReference type="ARBA" id="ARBA00023267"/>
    </source>
</evidence>
<evidence type="ECO:0000256" key="3">
    <source>
        <dbReference type="ARBA" id="ARBA00022598"/>
    </source>
</evidence>
<dbReference type="InterPro" id="IPR016185">
    <property type="entry name" value="PreATP-grasp_dom_sf"/>
</dbReference>
<dbReference type="GO" id="GO:0005524">
    <property type="term" value="F:ATP binding"/>
    <property type="evidence" value="ECO:0007669"/>
    <property type="project" value="UniProtKB-UniRule"/>
</dbReference>
<dbReference type="AlphaFoldDB" id="A0A5Q0GXY7"/>
<dbReference type="SUPFAM" id="SSF52440">
    <property type="entry name" value="PreATP-grasp domain"/>
    <property type="match status" value="1"/>
</dbReference>
<dbReference type="InterPro" id="IPR051602">
    <property type="entry name" value="ACC_Biotin_Carboxylase"/>
</dbReference>
<evidence type="ECO:0000256" key="1">
    <source>
        <dbReference type="ARBA" id="ARBA00003761"/>
    </source>
</evidence>
<dbReference type="RefSeq" id="WP_033430988.1">
    <property type="nucleotide sequence ID" value="NZ_CP034550.1"/>
</dbReference>
<dbReference type="InterPro" id="IPR005482">
    <property type="entry name" value="Biotin_COase_C"/>
</dbReference>
<dbReference type="InterPro" id="IPR005479">
    <property type="entry name" value="CPAse_ATP-bd"/>
</dbReference>
<evidence type="ECO:0000256" key="2">
    <source>
        <dbReference type="ARBA" id="ARBA00013263"/>
    </source>
</evidence>
<dbReference type="InterPro" id="IPR011764">
    <property type="entry name" value="Biotin_carboxylation_dom"/>
</dbReference>
<comment type="function">
    <text evidence="1">This protein is a component of the acetyl coenzyme A carboxylase complex; first, biotin carboxylase catalyzes the carboxylation of the carrier protein and then the transcarboxylase transfers the carboxyl group to form malonyl-CoA.</text>
</comment>
<sequence length="452" mass="48740">MFDKVLIANRGEVAVRVARACRELGVRSVAVYSTRDRDSAVVRMADEAVHIGPGQPARSYLNAAAVLQAADQTGAEAIHPGYGFLSESPDFAEACEAAGITLIGPPARVMSVLGDKTSARALMRRAGLELLPGSTDALDVEEALELADRIGYPVIIKASAGGGGRGMAVVRERDRFVDDFRRTRATAQAVFGDGRLYVEKYLEHARHVEVQVLCDTRGRAIHLGERDCSVQRRHQKLIEESPAPDLRPGLAERMGRSAVAGAVAAGYVGAGTFEFLVSPEGEHYFMEVNCRIQVEHPVTEMVTGVDLVQQQIRIAAGLPLELAQDDVRPRGVSIECRINAEDPAAGFAPTPGLIERFVPAGGPFVRVDTHVHAGYTVPPDYDSLLAKLVVWAPDRDAAIARMRRALAEFRVDGARVRTTGQFLDAVLAHPKFAAAAHSTALVDELLAARPHR</sequence>
<dbReference type="Pfam" id="PF00289">
    <property type="entry name" value="Biotin_carb_N"/>
    <property type="match status" value="1"/>
</dbReference>
<dbReference type="SUPFAM" id="SSF56059">
    <property type="entry name" value="Glutathione synthetase ATP-binding domain-like"/>
    <property type="match status" value="1"/>
</dbReference>
<protein>
    <recommendedName>
        <fullName evidence="2">biotin carboxylase</fullName>
        <ecNumber evidence="2">6.3.4.14</ecNumber>
    </recommendedName>
</protein>
<dbReference type="KEGG" id="ssyi:EKG83_16335"/>
<evidence type="ECO:0000256" key="8">
    <source>
        <dbReference type="PROSITE-ProRule" id="PRU00409"/>
    </source>
</evidence>
<comment type="catalytic activity">
    <reaction evidence="7">
        <text>N(6)-biotinyl-L-lysyl-[protein] + hydrogencarbonate + ATP = N(6)-carboxybiotinyl-L-lysyl-[protein] + ADP + phosphate + H(+)</text>
        <dbReference type="Rhea" id="RHEA:13501"/>
        <dbReference type="Rhea" id="RHEA-COMP:10505"/>
        <dbReference type="Rhea" id="RHEA-COMP:10506"/>
        <dbReference type="ChEBI" id="CHEBI:15378"/>
        <dbReference type="ChEBI" id="CHEBI:17544"/>
        <dbReference type="ChEBI" id="CHEBI:30616"/>
        <dbReference type="ChEBI" id="CHEBI:43474"/>
        <dbReference type="ChEBI" id="CHEBI:83144"/>
        <dbReference type="ChEBI" id="CHEBI:83145"/>
        <dbReference type="ChEBI" id="CHEBI:456216"/>
        <dbReference type="EC" id="6.3.4.14"/>
    </reaction>
</comment>
<dbReference type="FunFam" id="3.30.1490.20:FF:000003">
    <property type="entry name" value="acetyl-CoA carboxylase isoform X1"/>
    <property type="match status" value="1"/>
</dbReference>
<dbReference type="OrthoDB" id="4435847at2"/>
<evidence type="ECO:0000313" key="12">
    <source>
        <dbReference type="Proteomes" id="UP000325787"/>
    </source>
</evidence>
<dbReference type="PANTHER" id="PTHR48095:SF2">
    <property type="entry name" value="BIOTIN CARBOXYLASE, CHLOROPLASTIC"/>
    <property type="match status" value="1"/>
</dbReference>
<evidence type="ECO:0000256" key="4">
    <source>
        <dbReference type="ARBA" id="ARBA00022741"/>
    </source>
</evidence>
<dbReference type="GO" id="GO:0004075">
    <property type="term" value="F:biotin carboxylase activity"/>
    <property type="evidence" value="ECO:0007669"/>
    <property type="project" value="UniProtKB-EC"/>
</dbReference>
<name>A0A5Q0GXY7_SACSY</name>
<keyword evidence="5 8" id="KW-0067">ATP-binding</keyword>
<dbReference type="Pfam" id="PF02785">
    <property type="entry name" value="Biotin_carb_C"/>
    <property type="match status" value="1"/>
</dbReference>
<evidence type="ECO:0000313" key="11">
    <source>
        <dbReference type="EMBL" id="QFZ18809.1"/>
    </source>
</evidence>
<dbReference type="PROSITE" id="PS00866">
    <property type="entry name" value="CPSASE_1"/>
    <property type="match status" value="1"/>
</dbReference>
<proteinExistence type="predicted"/>
<keyword evidence="3" id="KW-0436">Ligase</keyword>
<dbReference type="PROSITE" id="PS50979">
    <property type="entry name" value="BC"/>
    <property type="match status" value="1"/>
</dbReference>
<accession>A0A5Q0GXY7</accession>
<feature type="domain" description="Biotin carboxylation" evidence="10">
    <location>
        <begin position="1"/>
        <end position="447"/>
    </location>
</feature>
<feature type="domain" description="ATP-grasp" evidence="9">
    <location>
        <begin position="120"/>
        <end position="316"/>
    </location>
</feature>
<dbReference type="FunFam" id="3.40.50.20:FF:000010">
    <property type="entry name" value="Propionyl-CoA carboxylase subunit alpha"/>
    <property type="match status" value="1"/>
</dbReference>
<dbReference type="PROSITE" id="PS50975">
    <property type="entry name" value="ATP_GRASP"/>
    <property type="match status" value="1"/>
</dbReference>
<evidence type="ECO:0000259" key="9">
    <source>
        <dbReference type="PROSITE" id="PS50975"/>
    </source>
</evidence>
<dbReference type="Proteomes" id="UP000325787">
    <property type="component" value="Chromosome"/>
</dbReference>
<keyword evidence="4 8" id="KW-0547">Nucleotide-binding</keyword>
<dbReference type="GO" id="GO:0046872">
    <property type="term" value="F:metal ion binding"/>
    <property type="evidence" value="ECO:0007669"/>
    <property type="project" value="InterPro"/>
</dbReference>
<keyword evidence="6" id="KW-0092">Biotin</keyword>
<dbReference type="EMBL" id="CP034550">
    <property type="protein sequence ID" value="QFZ18809.1"/>
    <property type="molecule type" value="Genomic_DNA"/>
</dbReference>
<dbReference type="PANTHER" id="PTHR48095">
    <property type="entry name" value="PYRUVATE CARBOXYLASE SUBUNIT A"/>
    <property type="match status" value="1"/>
</dbReference>
<gene>
    <name evidence="11" type="ORF">EKG83_16335</name>
</gene>
<evidence type="ECO:0000256" key="5">
    <source>
        <dbReference type="ARBA" id="ARBA00022840"/>
    </source>
</evidence>
<dbReference type="SMART" id="SM00878">
    <property type="entry name" value="Biotin_carb_C"/>
    <property type="match status" value="1"/>
</dbReference>
<dbReference type="InterPro" id="IPR011054">
    <property type="entry name" value="Rudment_hybrid_motif"/>
</dbReference>
<evidence type="ECO:0000256" key="7">
    <source>
        <dbReference type="ARBA" id="ARBA00048600"/>
    </source>
</evidence>
<organism evidence="11 12">
    <name type="scientific">Saccharothrix syringae</name>
    <name type="common">Nocardiopsis syringae</name>
    <dbReference type="NCBI Taxonomy" id="103733"/>
    <lineage>
        <taxon>Bacteria</taxon>
        <taxon>Bacillati</taxon>
        <taxon>Actinomycetota</taxon>
        <taxon>Actinomycetes</taxon>
        <taxon>Pseudonocardiales</taxon>
        <taxon>Pseudonocardiaceae</taxon>
        <taxon>Saccharothrix</taxon>
    </lineage>
</organism>
<reference evidence="12" key="1">
    <citation type="journal article" date="2021" name="Curr. Microbiol.">
        <title>Complete genome of nocamycin-producing strain Saccharothrix syringae NRRL B-16468 reveals the biosynthetic potential for secondary metabolites.</title>
        <authorList>
            <person name="Mo X."/>
            <person name="Yang S."/>
        </authorList>
    </citation>
    <scope>NUCLEOTIDE SEQUENCE [LARGE SCALE GENOMIC DNA]</scope>
    <source>
        <strain evidence="12">ATCC 51364 / DSM 43886 / JCM 6844 / KCTC 9398 / NBRC 14523 / NRRL B-16468 / INA 2240</strain>
    </source>
</reference>
<evidence type="ECO:0000259" key="10">
    <source>
        <dbReference type="PROSITE" id="PS50979"/>
    </source>
</evidence>
<dbReference type="Pfam" id="PF02786">
    <property type="entry name" value="CPSase_L_D2"/>
    <property type="match status" value="1"/>
</dbReference>
<dbReference type="Gene3D" id="3.30.470.20">
    <property type="entry name" value="ATP-grasp fold, B domain"/>
    <property type="match status" value="1"/>
</dbReference>
<keyword evidence="12" id="KW-1185">Reference proteome</keyword>
<dbReference type="SUPFAM" id="SSF51246">
    <property type="entry name" value="Rudiment single hybrid motif"/>
    <property type="match status" value="1"/>
</dbReference>